<proteinExistence type="predicted"/>
<protein>
    <submittedName>
        <fullName evidence="1">Uncharacterized protein</fullName>
    </submittedName>
</protein>
<sequence length="125" mass="13934">MMLCDDGRVDLIQIRRRLAEYVSKFLCIPHMSSHRTDSAVKYLKTLSSRLKLIFDNIYNEENNSRYSGPCSRGQCANRHSELVWEQYYPGSSIGAESTGDIQSGSISPVSEIWGSCAKSGVCSTS</sequence>
<organism evidence="1">
    <name type="scientific">Spongospora subterranea</name>
    <dbReference type="NCBI Taxonomy" id="70186"/>
    <lineage>
        <taxon>Eukaryota</taxon>
        <taxon>Sar</taxon>
        <taxon>Rhizaria</taxon>
        <taxon>Endomyxa</taxon>
        <taxon>Phytomyxea</taxon>
        <taxon>Plasmodiophorida</taxon>
        <taxon>Plasmodiophoridae</taxon>
        <taxon>Spongospora</taxon>
    </lineage>
</organism>
<name>A0A0H5RAS3_9EUKA</name>
<dbReference type="EMBL" id="HACM01010434">
    <property type="protein sequence ID" value="CRZ10876.1"/>
    <property type="molecule type" value="Transcribed_RNA"/>
</dbReference>
<accession>A0A0H5RAS3</accession>
<reference evidence="1" key="1">
    <citation type="submission" date="2015-04" db="EMBL/GenBank/DDBJ databases">
        <title>The genome sequence of the plant pathogenic Rhizarian Plasmodiophora brassicae reveals insights in its biotrophic life cycle and the origin of chitin synthesis.</title>
        <authorList>
            <person name="Schwelm A."/>
            <person name="Fogelqvist J."/>
            <person name="Knaust A."/>
            <person name="Julke S."/>
            <person name="Lilja T."/>
            <person name="Dhandapani V."/>
            <person name="Bonilla-Rosso G."/>
            <person name="Karlsson M."/>
            <person name="Shevchenko A."/>
            <person name="Choi S.R."/>
            <person name="Kim H.G."/>
            <person name="Park J.Y."/>
            <person name="Lim Y.P."/>
            <person name="Ludwig-Muller J."/>
            <person name="Dixelius C."/>
        </authorList>
    </citation>
    <scope>NUCLEOTIDE SEQUENCE</scope>
    <source>
        <tissue evidence="1">Potato root galls</tissue>
    </source>
</reference>
<dbReference type="AlphaFoldDB" id="A0A0H5RAS3"/>
<evidence type="ECO:0000313" key="1">
    <source>
        <dbReference type="EMBL" id="CRZ10876.1"/>
    </source>
</evidence>